<dbReference type="InterPro" id="IPR018378">
    <property type="entry name" value="C-type_lectin_CS"/>
</dbReference>
<protein>
    <submittedName>
        <fullName evidence="4 6">Macrophage mannose receptor 1-like</fullName>
    </submittedName>
</protein>
<dbReference type="Pfam" id="PF00059">
    <property type="entry name" value="Lectin_C"/>
    <property type="match status" value="3"/>
</dbReference>
<dbReference type="InterPro" id="IPR016186">
    <property type="entry name" value="C-type_lectin-like/link_sf"/>
</dbReference>
<feature type="region of interest" description="Disordered" evidence="2">
    <location>
        <begin position="297"/>
        <end position="364"/>
    </location>
</feature>
<feature type="domain" description="C-type lectin" evidence="3">
    <location>
        <begin position="147"/>
        <end position="249"/>
    </location>
</feature>
<dbReference type="SUPFAM" id="SSF56436">
    <property type="entry name" value="C-type lectin-like"/>
    <property type="match status" value="3"/>
</dbReference>
<dbReference type="GeneID" id="103368224"/>
<evidence type="ECO:0000256" key="1">
    <source>
        <dbReference type="ARBA" id="ARBA00023157"/>
    </source>
</evidence>
<evidence type="ECO:0000313" key="6">
    <source>
        <dbReference type="RefSeq" id="XP_008294741.1"/>
    </source>
</evidence>
<reference evidence="4" key="1">
    <citation type="submission" date="2023-09" db="UniProtKB">
        <authorList>
            <consortium name="Ensembl"/>
        </authorList>
    </citation>
    <scope>IDENTIFICATION</scope>
</reference>
<accession>A0A3B5BBR7</accession>
<dbReference type="Proteomes" id="UP000694891">
    <property type="component" value="Unplaced"/>
</dbReference>
<evidence type="ECO:0000313" key="5">
    <source>
        <dbReference type="Proteomes" id="UP000694891"/>
    </source>
</evidence>
<feature type="compositionally biased region" description="Low complexity" evidence="2">
    <location>
        <begin position="297"/>
        <end position="314"/>
    </location>
</feature>
<proteinExistence type="predicted"/>
<feature type="compositionally biased region" description="Low complexity" evidence="2">
    <location>
        <begin position="322"/>
        <end position="363"/>
    </location>
</feature>
<evidence type="ECO:0000256" key="2">
    <source>
        <dbReference type="SAM" id="MobiDB-lite"/>
    </source>
</evidence>
<evidence type="ECO:0000313" key="4">
    <source>
        <dbReference type="Ensembl" id="ENSSPAP00000030495.1"/>
    </source>
</evidence>
<dbReference type="InterPro" id="IPR001304">
    <property type="entry name" value="C-type_lectin-like"/>
</dbReference>
<sequence length="483" mass="53835">MTESRLIVMNRTLTFIAAFCSVALGSSDFHLINLTKSYDEAKSYCRERDTDLATVHNSTDMNSLITLISNSIETAWIGLEIGEVWMWHWSRPYQKTDFFNWKAGQPQDEQRDTCAAMDQAGKWFDSDCKIKRSFVCHGSGDASKPMYVPQKKSWRNAQSHCRGLSSDLVSIQSAEENTAVHSVSESQDVWIGLFKDPWKWSDGSNSSFRFWRPNQPNYKTDQHCVVALFRVDGKWNDIKCKRKINFICRGAMKLIPITTITQNSTQGSSTPNEESTNSSQGVIVTLHFTVATNNQSNTTNVTTTASTTTTLNTTDSVSHASSTGPNTAATETTTQPPPETTATTSSTPNETSATHSSTPSSHPEGLILIQKNMTWIEAMSYCRQHHIDLIHVTTRDIQDKVAEKAKNATTAHVWLGLRYTCNFKFWFWTKSTSGCYQNWVAGEGSDGEYECGVSGAIQATGGQQWVGLNETERLNFICYTCGG</sequence>
<reference evidence="6" key="2">
    <citation type="submission" date="2025-04" db="UniProtKB">
        <authorList>
            <consortium name="RefSeq"/>
        </authorList>
    </citation>
    <scope>IDENTIFICATION</scope>
</reference>
<evidence type="ECO:0000259" key="3">
    <source>
        <dbReference type="PROSITE" id="PS50041"/>
    </source>
</evidence>
<dbReference type="PROSITE" id="PS50041">
    <property type="entry name" value="C_TYPE_LECTIN_2"/>
    <property type="match status" value="3"/>
</dbReference>
<dbReference type="InterPro" id="IPR016187">
    <property type="entry name" value="CTDL_fold"/>
</dbReference>
<feature type="domain" description="C-type lectin" evidence="3">
    <location>
        <begin position="24"/>
        <end position="137"/>
    </location>
</feature>
<gene>
    <name evidence="6" type="primary">LOC103368224</name>
</gene>
<dbReference type="GeneTree" id="ENSGT01100000263473"/>
<dbReference type="AlphaFoldDB" id="A0A3B5BBR7"/>
<keyword evidence="5" id="KW-1185">Reference proteome</keyword>
<dbReference type="CDD" id="cd00037">
    <property type="entry name" value="CLECT"/>
    <property type="match status" value="2"/>
</dbReference>
<dbReference type="STRING" id="144197.ENSSPAP00000030495"/>
<name>A0A3B5BBR7_9TELE</name>
<dbReference type="PANTHER" id="PTHR45784">
    <property type="entry name" value="C-TYPE LECTIN DOMAIN FAMILY 20 MEMBER A-RELATED"/>
    <property type="match status" value="1"/>
</dbReference>
<dbReference type="PANTHER" id="PTHR45784:SF3">
    <property type="entry name" value="C-TYPE LECTIN DOMAIN FAMILY 4 MEMBER K-LIKE-RELATED"/>
    <property type="match status" value="1"/>
</dbReference>
<dbReference type="Ensembl" id="ENSSPAT00000030990.1">
    <property type="protein sequence ID" value="ENSSPAP00000030495.1"/>
    <property type="gene ID" value="ENSSPAG00000022895.1"/>
</dbReference>
<dbReference type="RefSeq" id="XP_008294741.1">
    <property type="nucleotide sequence ID" value="XM_008296519.1"/>
</dbReference>
<dbReference type="Gene3D" id="3.10.100.10">
    <property type="entry name" value="Mannose-Binding Protein A, subunit A"/>
    <property type="match status" value="3"/>
</dbReference>
<dbReference type="PROSITE" id="PS00615">
    <property type="entry name" value="C_TYPE_LECTIN_1"/>
    <property type="match status" value="2"/>
</dbReference>
<keyword evidence="1" id="KW-1015">Disulfide bond</keyword>
<dbReference type="SMART" id="SM00034">
    <property type="entry name" value="CLECT"/>
    <property type="match status" value="3"/>
</dbReference>
<dbReference type="OrthoDB" id="441660at2759"/>
<organism evidence="4">
    <name type="scientific">Stegastes partitus</name>
    <name type="common">bicolor damselfish</name>
    <dbReference type="NCBI Taxonomy" id="144197"/>
    <lineage>
        <taxon>Eukaryota</taxon>
        <taxon>Metazoa</taxon>
        <taxon>Chordata</taxon>
        <taxon>Craniata</taxon>
        <taxon>Vertebrata</taxon>
        <taxon>Euteleostomi</taxon>
        <taxon>Actinopterygii</taxon>
        <taxon>Neopterygii</taxon>
        <taxon>Teleostei</taxon>
        <taxon>Neoteleostei</taxon>
        <taxon>Acanthomorphata</taxon>
        <taxon>Ovalentaria</taxon>
        <taxon>Pomacentridae</taxon>
        <taxon>Stegastes</taxon>
    </lineage>
</organism>
<feature type="domain" description="C-type lectin" evidence="3">
    <location>
        <begin position="373"/>
        <end position="479"/>
    </location>
</feature>